<accession>A0A9N9HYU6</accession>
<dbReference type="EMBL" id="CAJVPY010009805">
    <property type="protein sequence ID" value="CAG8712448.1"/>
    <property type="molecule type" value="Genomic_DNA"/>
</dbReference>
<protein>
    <submittedName>
        <fullName evidence="1">1871_t:CDS:1</fullName>
    </submittedName>
</protein>
<dbReference type="OrthoDB" id="2425595at2759"/>
<sequence>MSFEPREYPPNQEEIYFNNLYPSLKNEYSSLALPVVFSQDTIISESSEYFSASESPTNELEVLKNNVNILEEDSLTMIELKKISDKINALD</sequence>
<dbReference type="Proteomes" id="UP000789405">
    <property type="component" value="Unassembled WGS sequence"/>
</dbReference>
<comment type="caution">
    <text evidence="1">The sequence shown here is derived from an EMBL/GenBank/DDBJ whole genome shotgun (WGS) entry which is preliminary data.</text>
</comment>
<feature type="non-terminal residue" evidence="1">
    <location>
        <position position="1"/>
    </location>
</feature>
<reference evidence="1" key="1">
    <citation type="submission" date="2021-06" db="EMBL/GenBank/DDBJ databases">
        <authorList>
            <person name="Kallberg Y."/>
            <person name="Tangrot J."/>
            <person name="Rosling A."/>
        </authorList>
    </citation>
    <scope>NUCLEOTIDE SEQUENCE</scope>
    <source>
        <strain evidence="1">MA453B</strain>
    </source>
</reference>
<dbReference type="AlphaFoldDB" id="A0A9N9HYU6"/>
<evidence type="ECO:0000313" key="2">
    <source>
        <dbReference type="Proteomes" id="UP000789405"/>
    </source>
</evidence>
<gene>
    <name evidence="1" type="ORF">DERYTH_LOCUS13689</name>
</gene>
<proteinExistence type="predicted"/>
<name>A0A9N9HYU6_9GLOM</name>
<organism evidence="1 2">
    <name type="scientific">Dentiscutata erythropus</name>
    <dbReference type="NCBI Taxonomy" id="1348616"/>
    <lineage>
        <taxon>Eukaryota</taxon>
        <taxon>Fungi</taxon>
        <taxon>Fungi incertae sedis</taxon>
        <taxon>Mucoromycota</taxon>
        <taxon>Glomeromycotina</taxon>
        <taxon>Glomeromycetes</taxon>
        <taxon>Diversisporales</taxon>
        <taxon>Gigasporaceae</taxon>
        <taxon>Dentiscutata</taxon>
    </lineage>
</organism>
<keyword evidence="2" id="KW-1185">Reference proteome</keyword>
<evidence type="ECO:0000313" key="1">
    <source>
        <dbReference type="EMBL" id="CAG8712448.1"/>
    </source>
</evidence>